<dbReference type="EMBL" id="CP001999">
    <property type="protein sequence ID" value="ADG92802.1"/>
    <property type="molecule type" value="Genomic_DNA"/>
</dbReference>
<dbReference type="PANTHER" id="PTHR33121:SF71">
    <property type="entry name" value="OXYGEN SENSOR PROTEIN DOSP"/>
    <property type="match status" value="1"/>
</dbReference>
<proteinExistence type="predicted"/>
<feature type="domain" description="GGDEF" evidence="9">
    <location>
        <begin position="286"/>
        <end position="424"/>
    </location>
</feature>
<dbReference type="PROSITE" id="PS50883">
    <property type="entry name" value="EAL"/>
    <property type="match status" value="1"/>
</dbReference>
<protein>
    <submittedName>
        <fullName evidence="10">Diguanylate cyclase/phosphodiesterase</fullName>
    </submittedName>
</protein>
<keyword evidence="4 7" id="KW-1133">Transmembrane helix</keyword>
<dbReference type="PANTHER" id="PTHR33121">
    <property type="entry name" value="CYCLIC DI-GMP PHOSPHODIESTERASE PDEF"/>
    <property type="match status" value="1"/>
</dbReference>
<dbReference type="InterPro" id="IPR001633">
    <property type="entry name" value="EAL_dom"/>
</dbReference>
<feature type="transmembrane region" description="Helical" evidence="7">
    <location>
        <begin position="197"/>
        <end position="218"/>
    </location>
</feature>
<feature type="transmembrane region" description="Helical" evidence="7">
    <location>
        <begin position="6"/>
        <end position="23"/>
    </location>
</feature>
<keyword evidence="6" id="KW-0175">Coiled coil</keyword>
<dbReference type="Gene3D" id="3.30.450.20">
    <property type="entry name" value="PAS domain"/>
    <property type="match status" value="1"/>
</dbReference>
<dbReference type="SUPFAM" id="SSF141868">
    <property type="entry name" value="EAL domain-like"/>
    <property type="match status" value="1"/>
</dbReference>
<evidence type="ECO:0000256" key="3">
    <source>
        <dbReference type="ARBA" id="ARBA00022692"/>
    </source>
</evidence>
<dbReference type="CDD" id="cd01949">
    <property type="entry name" value="GGDEF"/>
    <property type="match status" value="1"/>
</dbReference>
<feature type="domain" description="EAL" evidence="8">
    <location>
        <begin position="427"/>
        <end position="664"/>
    </location>
</feature>
<feature type="coiled-coil region" evidence="6">
    <location>
        <begin position="215"/>
        <end position="252"/>
    </location>
</feature>
<keyword evidence="5 7" id="KW-0472">Membrane</keyword>
<evidence type="ECO:0000259" key="9">
    <source>
        <dbReference type="PROSITE" id="PS50887"/>
    </source>
</evidence>
<dbReference type="RefSeq" id="WP_013134947.1">
    <property type="nucleotide sequence ID" value="NC_014166.1"/>
</dbReference>
<dbReference type="InterPro" id="IPR035919">
    <property type="entry name" value="EAL_sf"/>
</dbReference>
<evidence type="ECO:0000256" key="5">
    <source>
        <dbReference type="ARBA" id="ARBA00023136"/>
    </source>
</evidence>
<dbReference type="InterPro" id="IPR043128">
    <property type="entry name" value="Rev_trsase/Diguanyl_cyclase"/>
</dbReference>
<dbReference type="GO" id="GO:0071111">
    <property type="term" value="F:cyclic-guanylate-specific phosphodiesterase activity"/>
    <property type="evidence" value="ECO:0007669"/>
    <property type="project" value="InterPro"/>
</dbReference>
<evidence type="ECO:0000256" key="2">
    <source>
        <dbReference type="ARBA" id="ARBA00022475"/>
    </source>
</evidence>
<dbReference type="CDD" id="cd01948">
    <property type="entry name" value="EAL"/>
    <property type="match status" value="1"/>
</dbReference>
<dbReference type="Pfam" id="PF17200">
    <property type="entry name" value="sCache_2"/>
    <property type="match status" value="1"/>
</dbReference>
<evidence type="ECO:0000256" key="6">
    <source>
        <dbReference type="SAM" id="Coils"/>
    </source>
</evidence>
<dbReference type="InterPro" id="IPR000160">
    <property type="entry name" value="GGDEF_dom"/>
</dbReference>
<dbReference type="InterPro" id="IPR050706">
    <property type="entry name" value="Cyclic-di-GMP_PDE-like"/>
</dbReference>
<evidence type="ECO:0000256" key="7">
    <source>
        <dbReference type="SAM" id="Phobius"/>
    </source>
</evidence>
<dbReference type="STRING" id="572480.Arnit_1141"/>
<dbReference type="SMART" id="SM00052">
    <property type="entry name" value="EAL"/>
    <property type="match status" value="1"/>
</dbReference>
<evidence type="ECO:0000313" key="10">
    <source>
        <dbReference type="EMBL" id="ADG92802.1"/>
    </source>
</evidence>
<dbReference type="OrthoDB" id="9790732at2"/>
<feature type="coiled-coil region" evidence="6">
    <location>
        <begin position="35"/>
        <end position="62"/>
    </location>
</feature>
<dbReference type="Gene3D" id="3.30.70.270">
    <property type="match status" value="1"/>
</dbReference>
<evidence type="ECO:0000259" key="8">
    <source>
        <dbReference type="PROSITE" id="PS50883"/>
    </source>
</evidence>
<keyword evidence="3 7" id="KW-0812">Transmembrane</keyword>
<gene>
    <name evidence="10" type="ordered locus">Arnit_1141</name>
</gene>
<dbReference type="GO" id="GO:0005886">
    <property type="term" value="C:plasma membrane"/>
    <property type="evidence" value="ECO:0007669"/>
    <property type="project" value="UniProtKB-SubCell"/>
</dbReference>
<sequence length="664" mass="77653">MIPSFAILFTCIIITFILIKNDYKDLDTETKQIRISYIKEEKKELKNKIDELLRYIKYSKKESNTSLFQENTLNFIKNVINTKDNYIFVLNEDGKAIYHPKLISTDKSIILSKKEKASIANELISEAIKNPKGSYLTYFWIKNKKGEKEEKTTFVYYLKDWKWIIATGTYMKDIELEISKRINKEEELIKNKIQRTIIIALIIVLLIFFISYFIASIVNKRFNAYREEVEEKEEKLKNLNNYFLKLASQEREKRTKKEYELQIIYIDRLTELPNRLKLSKDLEKQSAVKLMILNINRFTDINNFYSYKVADKLLKEIANFLKNLFINNSDIRVYKLAVDEFAILSTSKNLSSLEFVDICKTTINKIEFNPFTIGEDEIIVSITGGISLHQNHSFINADTALKIAKERNKDYFIYNENENIDINFKNNIKMTKILKDAINENRVVLFKQAIISNENNEINKYECLVRIKQKDGSIISPYLFLDVSKKIKLYPKLTRAVIQNAFIHFKNKKCDFSINLSLDDILDEATVAFIKLKLASSKIAHHVIFEIVETEGIDNFEEVSLFIKEMKNCGCRIAIDDFGTGYSNFDYMMKLNVDFIKIDGAFIKNIDTDEQSQILTELIISFAKKQNIKTIAEYVHSKTVYEKVKSLNIDYSQGYYLGEPIECI</sequence>
<evidence type="ECO:0000256" key="4">
    <source>
        <dbReference type="ARBA" id="ARBA00022989"/>
    </source>
</evidence>
<dbReference type="Gene3D" id="3.20.20.450">
    <property type="entry name" value="EAL domain"/>
    <property type="match status" value="1"/>
</dbReference>
<dbReference type="SUPFAM" id="SSF55073">
    <property type="entry name" value="Nucleotide cyclase"/>
    <property type="match status" value="1"/>
</dbReference>
<keyword evidence="11" id="KW-1185">Reference proteome</keyword>
<dbReference type="eggNOG" id="COG2199">
    <property type="taxonomic scope" value="Bacteria"/>
</dbReference>
<dbReference type="Proteomes" id="UP000000939">
    <property type="component" value="Chromosome"/>
</dbReference>
<comment type="subcellular location">
    <subcellularLocation>
        <location evidence="1">Cell membrane</location>
        <topology evidence="1">Multi-pass membrane protein</topology>
    </subcellularLocation>
</comment>
<evidence type="ECO:0000313" key="11">
    <source>
        <dbReference type="Proteomes" id="UP000000939"/>
    </source>
</evidence>
<dbReference type="eggNOG" id="COG2200">
    <property type="taxonomic scope" value="Bacteria"/>
</dbReference>
<reference evidence="10 11" key="1">
    <citation type="journal article" date="2010" name="Stand. Genomic Sci.">
        <title>Complete genome sequence of Arcobacter nitrofigilis type strain (CI).</title>
        <authorList>
            <person name="Pati A."/>
            <person name="Gronow S."/>
            <person name="Lapidus A."/>
            <person name="Copeland A."/>
            <person name="Glavina Del Rio T."/>
            <person name="Nolan M."/>
            <person name="Lucas S."/>
            <person name="Tice H."/>
            <person name="Cheng J.F."/>
            <person name="Han C."/>
            <person name="Chertkov O."/>
            <person name="Bruce D."/>
            <person name="Tapia R."/>
            <person name="Goodwin L."/>
            <person name="Pitluck S."/>
            <person name="Liolios K."/>
            <person name="Ivanova N."/>
            <person name="Mavromatis K."/>
            <person name="Chen A."/>
            <person name="Palaniappan K."/>
            <person name="Land M."/>
            <person name="Hauser L."/>
            <person name="Chang Y.J."/>
            <person name="Jeffries C.D."/>
            <person name="Detter J.C."/>
            <person name="Rohde M."/>
            <person name="Goker M."/>
            <person name="Bristow J."/>
            <person name="Eisen J.A."/>
            <person name="Markowitz V."/>
            <person name="Hugenholtz P."/>
            <person name="Klenk H.P."/>
            <person name="Kyrpides N.C."/>
        </authorList>
    </citation>
    <scope>NUCLEOTIDE SEQUENCE [LARGE SCALE GENOMIC DNA]</scope>
    <source>
        <strain evidence="11">ATCC 33309 / DSM 7299 / CCUG 15893 / LMG 7604 / NCTC 12251 / CI</strain>
    </source>
</reference>
<dbReference type="eggNOG" id="COG4564">
    <property type="taxonomic scope" value="Bacteria"/>
</dbReference>
<dbReference type="HOGENOM" id="CLU_000445_70_46_7"/>
<organism evidence="10 11">
    <name type="scientific">Arcobacter nitrofigilis (strain ATCC 33309 / DSM 7299 / CCUG 15893 / LMG 7604 / NCTC 12251 / CI)</name>
    <name type="common">Campylobacter nitrofigilis</name>
    <dbReference type="NCBI Taxonomy" id="572480"/>
    <lineage>
        <taxon>Bacteria</taxon>
        <taxon>Pseudomonadati</taxon>
        <taxon>Campylobacterota</taxon>
        <taxon>Epsilonproteobacteria</taxon>
        <taxon>Campylobacterales</taxon>
        <taxon>Arcobacteraceae</taxon>
        <taxon>Arcobacter</taxon>
    </lineage>
</organism>
<dbReference type="Pfam" id="PF00563">
    <property type="entry name" value="EAL"/>
    <property type="match status" value="1"/>
</dbReference>
<evidence type="ECO:0000256" key="1">
    <source>
        <dbReference type="ARBA" id="ARBA00004651"/>
    </source>
</evidence>
<dbReference type="PROSITE" id="PS50887">
    <property type="entry name" value="GGDEF"/>
    <property type="match status" value="1"/>
</dbReference>
<dbReference type="InterPro" id="IPR029787">
    <property type="entry name" value="Nucleotide_cyclase"/>
</dbReference>
<dbReference type="Pfam" id="PF00990">
    <property type="entry name" value="GGDEF"/>
    <property type="match status" value="1"/>
</dbReference>
<keyword evidence="2" id="KW-1003">Cell membrane</keyword>
<accession>D5V3X4</accession>
<dbReference type="KEGG" id="ant:Arnit_1141"/>
<dbReference type="SMART" id="SM00267">
    <property type="entry name" value="GGDEF"/>
    <property type="match status" value="1"/>
</dbReference>
<dbReference type="InterPro" id="IPR033480">
    <property type="entry name" value="sCache_2"/>
</dbReference>
<dbReference type="AlphaFoldDB" id="D5V3X4"/>
<name>D5V3X4_ARCNC</name>